<comment type="catalytic activity">
    <reaction evidence="1 7">
        <text>dTDP-alpha-D-glucose = dTDP-4-dehydro-6-deoxy-alpha-D-glucose + H2O</text>
        <dbReference type="Rhea" id="RHEA:17221"/>
        <dbReference type="ChEBI" id="CHEBI:15377"/>
        <dbReference type="ChEBI" id="CHEBI:57477"/>
        <dbReference type="ChEBI" id="CHEBI:57649"/>
        <dbReference type="EC" id="4.2.1.46"/>
    </reaction>
</comment>
<keyword evidence="10" id="KW-1185">Reference proteome</keyword>
<evidence type="ECO:0000256" key="1">
    <source>
        <dbReference type="ARBA" id="ARBA00001539"/>
    </source>
</evidence>
<dbReference type="RefSeq" id="WP_228346211.1">
    <property type="nucleotide sequence ID" value="NZ_CP046056.1"/>
</dbReference>
<evidence type="ECO:0000256" key="2">
    <source>
        <dbReference type="ARBA" id="ARBA00001911"/>
    </source>
</evidence>
<evidence type="ECO:0000256" key="4">
    <source>
        <dbReference type="ARBA" id="ARBA00011990"/>
    </source>
</evidence>
<proteinExistence type="inferred from homology"/>
<keyword evidence="6 7" id="KW-0456">Lyase</keyword>
<dbReference type="CDD" id="cd05246">
    <property type="entry name" value="dTDP_GD_SDR_e"/>
    <property type="match status" value="1"/>
</dbReference>
<sequence length="351" mass="40012">MRRLLVTGAAGFIGANFIEYWQQQYPQDFILALDALTYAGNIRNLDRARQQPNFEFVQGNIADQALIEHCLRHYQLDTLVNFAAESHVDRSISDPAIFLHTNILGTFSLLQAARTVWQEEPRARGEAPVKHRFHHVSTDEVFGDLGEQGEPFVETSRYQPSNPYSATKAASDHLLMAWARTYGLHVSLSNCSNNFGIYQYPEKLMPRVITNILHNRPLPVFGSGLQVRDWLYVHDHAAGIDRILQAGQPGCYYNIGGRNERTNIEVIKLLCESVENFLQENPDLQARYPQAQQALAGNAAALIQYVADRPGHDQRYAINPDKIERELGFRPQHDFRAALRTTVEWYLQYFA</sequence>
<evidence type="ECO:0000256" key="3">
    <source>
        <dbReference type="ARBA" id="ARBA00008178"/>
    </source>
</evidence>
<dbReference type="InterPro" id="IPR005888">
    <property type="entry name" value="dTDP_Gluc_deHydtase"/>
</dbReference>
<dbReference type="EC" id="4.2.1.46" evidence="4 7"/>
<dbReference type="EMBL" id="CP046056">
    <property type="protein sequence ID" value="QQD23677.1"/>
    <property type="molecule type" value="Genomic_DNA"/>
</dbReference>
<dbReference type="GO" id="GO:0008460">
    <property type="term" value="F:dTDP-glucose 4,6-dehydratase activity"/>
    <property type="evidence" value="ECO:0007669"/>
    <property type="project" value="UniProtKB-EC"/>
</dbReference>
<evidence type="ECO:0000256" key="7">
    <source>
        <dbReference type="RuleBase" id="RU004473"/>
    </source>
</evidence>
<accession>A0A9X7UV76</accession>
<comment type="similarity">
    <text evidence="3 7">Belongs to the NAD(P)-dependent epimerase/dehydratase family. dTDP-glucose dehydratase subfamily.</text>
</comment>
<evidence type="ECO:0000313" key="10">
    <source>
        <dbReference type="Proteomes" id="UP000596074"/>
    </source>
</evidence>
<dbReference type="InterPro" id="IPR016040">
    <property type="entry name" value="NAD(P)-bd_dom"/>
</dbReference>
<evidence type="ECO:0000259" key="8">
    <source>
        <dbReference type="Pfam" id="PF16363"/>
    </source>
</evidence>
<dbReference type="SUPFAM" id="SSF51735">
    <property type="entry name" value="NAD(P)-binding Rossmann-fold domains"/>
    <property type="match status" value="1"/>
</dbReference>
<evidence type="ECO:0000256" key="5">
    <source>
        <dbReference type="ARBA" id="ARBA00023027"/>
    </source>
</evidence>
<organism evidence="9 10">
    <name type="scientific">Venatoribacter cucullus</name>
    <dbReference type="NCBI Taxonomy" id="2661630"/>
    <lineage>
        <taxon>Bacteria</taxon>
        <taxon>Pseudomonadati</taxon>
        <taxon>Pseudomonadota</taxon>
        <taxon>Gammaproteobacteria</taxon>
        <taxon>Oceanospirillales</taxon>
        <taxon>Oceanospirillaceae</taxon>
        <taxon>Venatoribacter</taxon>
    </lineage>
</organism>
<comment type="cofactor">
    <cofactor evidence="2 7">
        <name>NAD(+)</name>
        <dbReference type="ChEBI" id="CHEBI:57540"/>
    </cofactor>
</comment>
<dbReference type="Gene3D" id="3.40.50.720">
    <property type="entry name" value="NAD(P)-binding Rossmann-like Domain"/>
    <property type="match status" value="1"/>
</dbReference>
<dbReference type="GO" id="GO:0009225">
    <property type="term" value="P:nucleotide-sugar metabolic process"/>
    <property type="evidence" value="ECO:0007669"/>
    <property type="project" value="InterPro"/>
</dbReference>
<dbReference type="NCBIfam" id="TIGR01181">
    <property type="entry name" value="dTDP_gluc_dehyt"/>
    <property type="match status" value="1"/>
</dbReference>
<evidence type="ECO:0000256" key="6">
    <source>
        <dbReference type="ARBA" id="ARBA00023239"/>
    </source>
</evidence>
<dbReference type="Gene3D" id="3.90.25.10">
    <property type="entry name" value="UDP-galactose 4-epimerase, domain 1"/>
    <property type="match status" value="1"/>
</dbReference>
<keyword evidence="5" id="KW-0520">NAD</keyword>
<dbReference type="KEGG" id="vcw:GJQ55_03885"/>
<reference evidence="9 10" key="1">
    <citation type="submission" date="2019-11" db="EMBL/GenBank/DDBJ databases">
        <title>Venatorbacter sp. nov. a predator of Campylobacter and other Gram-negative bacteria.</title>
        <authorList>
            <person name="Saeedi A."/>
            <person name="Cummings N.J."/>
            <person name="Connerton I.F."/>
            <person name="Connerton P.L."/>
        </authorList>
    </citation>
    <scope>NUCLEOTIDE SEQUENCE [LARGE SCALE GENOMIC DNA]</scope>
    <source>
        <strain evidence="9">XL5</strain>
    </source>
</reference>
<dbReference type="Pfam" id="PF16363">
    <property type="entry name" value="GDP_Man_Dehyd"/>
    <property type="match status" value="1"/>
</dbReference>
<protein>
    <recommendedName>
        <fullName evidence="4 7">dTDP-glucose 4,6-dehydratase</fullName>
        <ecNumber evidence="4 7">4.2.1.46</ecNumber>
    </recommendedName>
</protein>
<dbReference type="PANTHER" id="PTHR43000">
    <property type="entry name" value="DTDP-D-GLUCOSE 4,6-DEHYDRATASE-RELATED"/>
    <property type="match status" value="1"/>
</dbReference>
<name>A0A9X7UV76_9GAMM</name>
<evidence type="ECO:0000313" key="9">
    <source>
        <dbReference type="EMBL" id="QQD23677.1"/>
    </source>
</evidence>
<feature type="domain" description="NAD(P)-binding" evidence="8">
    <location>
        <begin position="5"/>
        <end position="341"/>
    </location>
</feature>
<dbReference type="InterPro" id="IPR036291">
    <property type="entry name" value="NAD(P)-bd_dom_sf"/>
</dbReference>
<dbReference type="Proteomes" id="UP000596074">
    <property type="component" value="Chromosome"/>
</dbReference>
<gene>
    <name evidence="9" type="primary">rfbB</name>
    <name evidence="9" type="ORF">GJQ55_03885</name>
</gene>
<dbReference type="AlphaFoldDB" id="A0A9X7UV76"/>